<dbReference type="RefSeq" id="WP_148914849.1">
    <property type="nucleotide sequence ID" value="NZ_VSZS01000062.1"/>
</dbReference>
<dbReference type="Proteomes" id="UP000323258">
    <property type="component" value="Unassembled WGS sequence"/>
</dbReference>
<feature type="compositionally biased region" description="Basic and acidic residues" evidence="1">
    <location>
        <begin position="16"/>
        <end position="65"/>
    </location>
</feature>
<dbReference type="InterPro" id="IPR025227">
    <property type="entry name" value="DUF4169"/>
</dbReference>
<comment type="caution">
    <text evidence="2">The sequence shown here is derived from an EMBL/GenBank/DDBJ whole genome shotgun (WGS) entry which is preliminary data.</text>
</comment>
<accession>A0A5D4GWQ6</accession>
<sequence>MGEIVNLRMARKRKARAQDEKAAGENRLLHGRSKAERSVTKSENQRAEAAHEAHRRERPEPGEDR</sequence>
<dbReference type="Pfam" id="PF13770">
    <property type="entry name" value="DUF4169"/>
    <property type="match status" value="1"/>
</dbReference>
<name>A0A5D4GWQ6_9HYPH</name>
<reference evidence="2 3" key="1">
    <citation type="submission" date="2019-08" db="EMBL/GenBank/DDBJ databases">
        <authorList>
            <person name="Seo Y.L."/>
        </authorList>
    </citation>
    <scope>NUCLEOTIDE SEQUENCE [LARGE SCALE GENOMIC DNA]</scope>
    <source>
        <strain evidence="2 3">MaA-C15</strain>
    </source>
</reference>
<evidence type="ECO:0000313" key="2">
    <source>
        <dbReference type="EMBL" id="TYR32403.1"/>
    </source>
</evidence>
<gene>
    <name evidence="2" type="ORF">FY036_11390</name>
</gene>
<keyword evidence="3" id="KW-1185">Reference proteome</keyword>
<evidence type="ECO:0000313" key="3">
    <source>
        <dbReference type="Proteomes" id="UP000323258"/>
    </source>
</evidence>
<reference evidence="2 3" key="2">
    <citation type="submission" date="2019-09" db="EMBL/GenBank/DDBJ databases">
        <title>Mesorhizobium sp. MaA-C15 isolated from Microcystis aeruginosa.</title>
        <authorList>
            <person name="Jeong S.E."/>
            <person name="Jin H.M."/>
            <person name="Jeon C.O."/>
        </authorList>
    </citation>
    <scope>NUCLEOTIDE SEQUENCE [LARGE SCALE GENOMIC DNA]</scope>
    <source>
        <strain evidence="2 3">MaA-C15</strain>
    </source>
</reference>
<organism evidence="2 3">
    <name type="scientific">Neoaquamicrobium microcysteis</name>
    <dbReference type="NCBI Taxonomy" id="2682781"/>
    <lineage>
        <taxon>Bacteria</taxon>
        <taxon>Pseudomonadati</taxon>
        <taxon>Pseudomonadota</taxon>
        <taxon>Alphaproteobacteria</taxon>
        <taxon>Hyphomicrobiales</taxon>
        <taxon>Phyllobacteriaceae</taxon>
        <taxon>Neoaquamicrobium</taxon>
    </lineage>
</organism>
<protein>
    <submittedName>
        <fullName evidence="2">DUF4169 family protein</fullName>
    </submittedName>
</protein>
<dbReference type="AlphaFoldDB" id="A0A5D4GWQ6"/>
<dbReference type="EMBL" id="VSZS01000062">
    <property type="protein sequence ID" value="TYR32403.1"/>
    <property type="molecule type" value="Genomic_DNA"/>
</dbReference>
<proteinExistence type="predicted"/>
<feature type="region of interest" description="Disordered" evidence="1">
    <location>
        <begin position="1"/>
        <end position="65"/>
    </location>
</feature>
<dbReference type="OrthoDB" id="7173889at2"/>
<evidence type="ECO:0000256" key="1">
    <source>
        <dbReference type="SAM" id="MobiDB-lite"/>
    </source>
</evidence>